<evidence type="ECO:0000313" key="3">
    <source>
        <dbReference type="Proteomes" id="UP000299102"/>
    </source>
</evidence>
<feature type="compositionally biased region" description="Basic residues" evidence="1">
    <location>
        <begin position="87"/>
        <end position="97"/>
    </location>
</feature>
<dbReference type="EMBL" id="BGZK01001931">
    <property type="protein sequence ID" value="GBP88412.1"/>
    <property type="molecule type" value="Genomic_DNA"/>
</dbReference>
<proteinExistence type="predicted"/>
<keyword evidence="3" id="KW-1185">Reference proteome</keyword>
<gene>
    <name evidence="2" type="ORF">EVAR_56889_1</name>
</gene>
<accession>A0A4C1ZM64</accession>
<dbReference type="AlphaFoldDB" id="A0A4C1ZM64"/>
<sequence>MRQLGHLQEAGCGSEVKRHVEEGLCTLAHTNKLSRPNHAGEGILDLAIIISLLKEQIDTYCRQLDSISSEHLPWLLTTELKIETTKHKTRKLRKSTRTKSPLNSSYAQ</sequence>
<organism evidence="2 3">
    <name type="scientific">Eumeta variegata</name>
    <name type="common">Bagworm moth</name>
    <name type="synonym">Eumeta japonica</name>
    <dbReference type="NCBI Taxonomy" id="151549"/>
    <lineage>
        <taxon>Eukaryota</taxon>
        <taxon>Metazoa</taxon>
        <taxon>Ecdysozoa</taxon>
        <taxon>Arthropoda</taxon>
        <taxon>Hexapoda</taxon>
        <taxon>Insecta</taxon>
        <taxon>Pterygota</taxon>
        <taxon>Neoptera</taxon>
        <taxon>Endopterygota</taxon>
        <taxon>Lepidoptera</taxon>
        <taxon>Glossata</taxon>
        <taxon>Ditrysia</taxon>
        <taxon>Tineoidea</taxon>
        <taxon>Psychidae</taxon>
        <taxon>Oiketicinae</taxon>
        <taxon>Eumeta</taxon>
    </lineage>
</organism>
<protein>
    <submittedName>
        <fullName evidence="2">Uncharacterized protein</fullName>
    </submittedName>
</protein>
<evidence type="ECO:0000256" key="1">
    <source>
        <dbReference type="SAM" id="MobiDB-lite"/>
    </source>
</evidence>
<dbReference type="OrthoDB" id="7424347at2759"/>
<feature type="region of interest" description="Disordered" evidence="1">
    <location>
        <begin position="86"/>
        <end position="108"/>
    </location>
</feature>
<reference evidence="2 3" key="1">
    <citation type="journal article" date="2019" name="Commun. Biol.">
        <title>The bagworm genome reveals a unique fibroin gene that provides high tensile strength.</title>
        <authorList>
            <person name="Kono N."/>
            <person name="Nakamura H."/>
            <person name="Ohtoshi R."/>
            <person name="Tomita M."/>
            <person name="Numata K."/>
            <person name="Arakawa K."/>
        </authorList>
    </citation>
    <scope>NUCLEOTIDE SEQUENCE [LARGE SCALE GENOMIC DNA]</scope>
</reference>
<dbReference type="Proteomes" id="UP000299102">
    <property type="component" value="Unassembled WGS sequence"/>
</dbReference>
<name>A0A4C1ZM64_EUMVA</name>
<evidence type="ECO:0000313" key="2">
    <source>
        <dbReference type="EMBL" id="GBP88412.1"/>
    </source>
</evidence>
<comment type="caution">
    <text evidence="2">The sequence shown here is derived from an EMBL/GenBank/DDBJ whole genome shotgun (WGS) entry which is preliminary data.</text>
</comment>